<proteinExistence type="predicted"/>
<dbReference type="AlphaFoldDB" id="A0A6J6W980"/>
<dbReference type="EMBL" id="CAFBPP010000001">
    <property type="protein sequence ID" value="CAB5007826.1"/>
    <property type="molecule type" value="Genomic_DNA"/>
</dbReference>
<feature type="transmembrane region" description="Helical" evidence="1">
    <location>
        <begin position="103"/>
        <end position="122"/>
    </location>
</feature>
<keyword evidence="1" id="KW-0812">Transmembrane</keyword>
<evidence type="ECO:0000256" key="1">
    <source>
        <dbReference type="SAM" id="Phobius"/>
    </source>
</evidence>
<name>A0A6J6W980_9ZZZZ</name>
<keyword evidence="1" id="KW-1133">Transmembrane helix</keyword>
<evidence type="ECO:0000313" key="4">
    <source>
        <dbReference type="EMBL" id="CAB4985359.1"/>
    </source>
</evidence>
<dbReference type="Pfam" id="PF19700">
    <property type="entry name" value="DUF6198"/>
    <property type="match status" value="1"/>
</dbReference>
<organism evidence="2">
    <name type="scientific">freshwater metagenome</name>
    <dbReference type="NCBI Taxonomy" id="449393"/>
    <lineage>
        <taxon>unclassified sequences</taxon>
        <taxon>metagenomes</taxon>
        <taxon>ecological metagenomes</taxon>
    </lineage>
</organism>
<evidence type="ECO:0000313" key="2">
    <source>
        <dbReference type="EMBL" id="CAB4779227.1"/>
    </source>
</evidence>
<accession>A0A6J6W980</accession>
<reference evidence="2" key="1">
    <citation type="submission" date="2020-05" db="EMBL/GenBank/DDBJ databases">
        <authorList>
            <person name="Chiriac C."/>
            <person name="Salcher M."/>
            <person name="Ghai R."/>
            <person name="Kavagutti S V."/>
        </authorList>
    </citation>
    <scope>NUCLEOTIDE SEQUENCE</scope>
</reference>
<feature type="transmembrane region" description="Helical" evidence="1">
    <location>
        <begin position="180"/>
        <end position="198"/>
    </location>
</feature>
<feature type="transmembrane region" description="Helical" evidence="1">
    <location>
        <begin position="37"/>
        <end position="57"/>
    </location>
</feature>
<sequence length="227" mass="24258">MFAFSKTLRLLVHWLKPHKTIPQTPWRAEKHWDLAPLRLAILFFGLALFGFGEALLIQSKIGNSPWSVFAQGVSLRTGISLGWATLITSCVVLLLWIPLREKFGFGTLANALVIPLALQLTVDHFPIQSSLPSGIIIALLGILSVGIATAFYISCGLGSGPRDGLMTAIHHRTGVRVGRVRLGLEVLVVAVGVALGGHAGLGTLLFALLIGQSVAISCGVLSRITDR</sequence>
<dbReference type="PANTHER" id="PTHR40078:SF1">
    <property type="entry name" value="INTEGRAL MEMBRANE PROTEIN"/>
    <property type="match status" value="1"/>
</dbReference>
<dbReference type="EMBL" id="CAFBOP010000020">
    <property type="protein sequence ID" value="CAB4985359.1"/>
    <property type="molecule type" value="Genomic_DNA"/>
</dbReference>
<evidence type="ECO:0000313" key="5">
    <source>
        <dbReference type="EMBL" id="CAB5007826.1"/>
    </source>
</evidence>
<feature type="transmembrane region" description="Helical" evidence="1">
    <location>
        <begin position="204"/>
        <end position="224"/>
    </location>
</feature>
<dbReference type="EMBL" id="CAFAAC010000004">
    <property type="protein sequence ID" value="CAB4779227.1"/>
    <property type="molecule type" value="Genomic_DNA"/>
</dbReference>
<feature type="transmembrane region" description="Helical" evidence="1">
    <location>
        <begin position="77"/>
        <end position="96"/>
    </location>
</feature>
<dbReference type="EMBL" id="CAFBMN010000043">
    <property type="protein sequence ID" value="CAB4906361.1"/>
    <property type="molecule type" value="Genomic_DNA"/>
</dbReference>
<protein>
    <submittedName>
        <fullName evidence="2">Unannotated protein</fullName>
    </submittedName>
</protein>
<feature type="transmembrane region" description="Helical" evidence="1">
    <location>
        <begin position="134"/>
        <end position="159"/>
    </location>
</feature>
<gene>
    <name evidence="2" type="ORF">UFOPK2967_00159</name>
    <name evidence="3" type="ORF">UFOPK3587_00796</name>
    <name evidence="4" type="ORF">UFOPK3984_00666</name>
    <name evidence="5" type="ORF">UFOPK4114_00064</name>
</gene>
<keyword evidence="1" id="KW-0472">Membrane</keyword>
<dbReference type="InterPro" id="IPR038750">
    <property type="entry name" value="YczE/YyaS-like"/>
</dbReference>
<evidence type="ECO:0000313" key="3">
    <source>
        <dbReference type="EMBL" id="CAB4906361.1"/>
    </source>
</evidence>
<dbReference type="PANTHER" id="PTHR40078">
    <property type="entry name" value="INTEGRAL MEMBRANE PROTEIN-RELATED"/>
    <property type="match status" value="1"/>
</dbReference>